<dbReference type="InterPro" id="IPR029150">
    <property type="entry name" value="dCache_3"/>
</dbReference>
<dbReference type="AlphaFoldDB" id="A0A2T4ZI51"/>
<dbReference type="SUPFAM" id="SSF103190">
    <property type="entry name" value="Sensory domain-like"/>
    <property type="match status" value="1"/>
</dbReference>
<dbReference type="SMART" id="SM00283">
    <property type="entry name" value="MA"/>
    <property type="match status" value="1"/>
</dbReference>
<feature type="domain" description="Methyl-accepting transducer" evidence="8">
    <location>
        <begin position="393"/>
        <end position="618"/>
    </location>
</feature>
<evidence type="ECO:0000256" key="1">
    <source>
        <dbReference type="ARBA" id="ARBA00004429"/>
    </source>
</evidence>
<evidence type="ECO:0000259" key="10">
    <source>
        <dbReference type="PROSITE" id="PS50885"/>
    </source>
</evidence>
<name>A0A2T4ZI51_9HYPH</name>
<dbReference type="PANTHER" id="PTHR32089:SF112">
    <property type="entry name" value="LYSOZYME-LIKE PROTEIN-RELATED"/>
    <property type="match status" value="1"/>
</dbReference>
<keyword evidence="6" id="KW-0472">Membrane</keyword>
<keyword evidence="7" id="KW-0732">Signal</keyword>
<sequence>MRLRSILRLNLMVAIAATAATFLVAGGVFTARLIDQNLRQHLESDSARIVEQVQNEARRAITVAEAMATIPGVAEAIAAGQRDRLAALVMPAFEVLKGQGVNQFQYHLPPATSFLRVHSPQQFGDDLSAFRHTIVLANREQKSVHGLEGGRAGIGIRGVTPVRLAGRHVGSVEVGLTFGKPFVDAFTSATGSRLAILLDADGALRAHASTLPGDLTLDPAMLAAARRGEANGATAAFADRSWALQGQPLRDFAGNTIGVLVVAVDRTALDAMWRSAMITALVSLVVMLMLGVVIAWRLERVMARPLSAMTETMSELATGRHDVTVDASSRVVEVQAMARSMEVFREAMVARLAAEATAAAEAEAKLARARRHEEAAARFRSSASALVADLGAATAQLTGAAQSMSAIAVQTRDKSSSVADAAATTTSNVATVASATEELSAAISEIVTQVDRSAQVAGDAVKAAGHAEAVVQTLQTGTERIGSVVNIISEIADRTNLLALNATIEAARAGEAGKGFAVVATEVKTLAAQTSKATGEINAQIGRIQSETRDAVEALGRIVRTIEDMNGITTGIAAVMEQQDAATGEISRNVQQAATGTRTVSSSIDVVREGAAATGVAASQVLDATRRLGEVAGELDREVGAFLTEVAA</sequence>
<keyword evidence="2" id="KW-0997">Cell inner membrane</keyword>
<dbReference type="InterPro" id="IPR029151">
    <property type="entry name" value="Sensor-like_sf"/>
</dbReference>
<dbReference type="RefSeq" id="WP_108174108.1">
    <property type="nucleotide sequence ID" value="NZ_PZZL01000001.1"/>
</dbReference>
<dbReference type="SUPFAM" id="SSF58104">
    <property type="entry name" value="Methyl-accepting chemotaxis protein (MCP) signaling domain"/>
    <property type="match status" value="1"/>
</dbReference>
<keyword evidence="12" id="KW-1185">Reference proteome</keyword>
<dbReference type="InterPro" id="IPR004089">
    <property type="entry name" value="MCPsignal_dom"/>
</dbReference>
<evidence type="ECO:0000259" key="8">
    <source>
        <dbReference type="PROSITE" id="PS50111"/>
    </source>
</evidence>
<comment type="subcellular location">
    <subcellularLocation>
        <location evidence="1">Cell inner membrane</location>
        <topology evidence="1">Multi-pass membrane protein</topology>
    </subcellularLocation>
</comment>
<dbReference type="InterPro" id="IPR003660">
    <property type="entry name" value="HAMP_dom"/>
</dbReference>
<dbReference type="Pfam" id="PF14827">
    <property type="entry name" value="dCache_3"/>
    <property type="match status" value="1"/>
</dbReference>
<evidence type="ECO:0000313" key="11">
    <source>
        <dbReference type="EMBL" id="PTM61651.1"/>
    </source>
</evidence>
<keyword evidence="6" id="KW-0812">Transmembrane</keyword>
<accession>A0A2T4ZI51</accession>
<proteinExistence type="inferred from homology"/>
<comment type="similarity">
    <text evidence="4">Belongs to the methyl-accepting chemotaxis (MCP) protein family.</text>
</comment>
<dbReference type="Pfam" id="PF00015">
    <property type="entry name" value="MCPsignal"/>
    <property type="match status" value="1"/>
</dbReference>
<dbReference type="PANTHER" id="PTHR32089">
    <property type="entry name" value="METHYL-ACCEPTING CHEMOTAXIS PROTEIN MCPB"/>
    <property type="match status" value="1"/>
</dbReference>
<feature type="chain" id="PRO_5015641547" evidence="7">
    <location>
        <begin position="20"/>
        <end position="648"/>
    </location>
</feature>
<feature type="signal peptide" evidence="7">
    <location>
        <begin position="1"/>
        <end position="19"/>
    </location>
</feature>
<dbReference type="Proteomes" id="UP000241808">
    <property type="component" value="Unassembled WGS sequence"/>
</dbReference>
<protein>
    <submittedName>
        <fullName evidence="11">Methyl-accepting chemotaxis sensory transducer</fullName>
    </submittedName>
</protein>
<evidence type="ECO:0000256" key="3">
    <source>
        <dbReference type="ARBA" id="ARBA00023224"/>
    </source>
</evidence>
<dbReference type="GO" id="GO:0005886">
    <property type="term" value="C:plasma membrane"/>
    <property type="evidence" value="ECO:0007669"/>
    <property type="project" value="UniProtKB-SubCell"/>
</dbReference>
<keyword evidence="6" id="KW-1133">Transmembrane helix</keyword>
<keyword evidence="2" id="KW-1003">Cell membrane</keyword>
<dbReference type="PROSITE" id="PS50192">
    <property type="entry name" value="T_SNARE"/>
    <property type="match status" value="1"/>
</dbReference>
<keyword evidence="3 5" id="KW-0807">Transducer</keyword>
<feature type="transmembrane region" description="Helical" evidence="6">
    <location>
        <begin position="276"/>
        <end position="296"/>
    </location>
</feature>
<evidence type="ECO:0000313" key="12">
    <source>
        <dbReference type="Proteomes" id="UP000241808"/>
    </source>
</evidence>
<comment type="caution">
    <text evidence="11">The sequence shown here is derived from an EMBL/GenBank/DDBJ whole genome shotgun (WGS) entry which is preliminary data.</text>
</comment>
<gene>
    <name evidence="11" type="ORF">C8P69_101321</name>
</gene>
<dbReference type="InterPro" id="IPR000727">
    <property type="entry name" value="T_SNARE_dom"/>
</dbReference>
<evidence type="ECO:0000256" key="2">
    <source>
        <dbReference type="ARBA" id="ARBA00022519"/>
    </source>
</evidence>
<organism evidence="11 12">
    <name type="scientific">Phreatobacter oligotrophus</name>
    <dbReference type="NCBI Taxonomy" id="1122261"/>
    <lineage>
        <taxon>Bacteria</taxon>
        <taxon>Pseudomonadati</taxon>
        <taxon>Pseudomonadota</taxon>
        <taxon>Alphaproteobacteria</taxon>
        <taxon>Hyphomicrobiales</taxon>
        <taxon>Phreatobacteraceae</taxon>
        <taxon>Phreatobacter</taxon>
    </lineage>
</organism>
<evidence type="ECO:0000256" key="5">
    <source>
        <dbReference type="PROSITE-ProRule" id="PRU00284"/>
    </source>
</evidence>
<evidence type="ECO:0000256" key="6">
    <source>
        <dbReference type="SAM" id="Phobius"/>
    </source>
</evidence>
<feature type="domain" description="T-SNARE coiled-coil homology" evidence="9">
    <location>
        <begin position="545"/>
        <end position="607"/>
    </location>
</feature>
<dbReference type="EMBL" id="PZZL01000001">
    <property type="protein sequence ID" value="PTM61651.1"/>
    <property type="molecule type" value="Genomic_DNA"/>
</dbReference>
<reference evidence="11 12" key="1">
    <citation type="submission" date="2018-04" db="EMBL/GenBank/DDBJ databases">
        <title>Genomic Encyclopedia of Archaeal and Bacterial Type Strains, Phase II (KMG-II): from individual species to whole genera.</title>
        <authorList>
            <person name="Goeker M."/>
        </authorList>
    </citation>
    <scope>NUCLEOTIDE SEQUENCE [LARGE SCALE GENOMIC DNA]</scope>
    <source>
        <strain evidence="11 12">DSM 25521</strain>
    </source>
</reference>
<evidence type="ECO:0000256" key="4">
    <source>
        <dbReference type="ARBA" id="ARBA00029447"/>
    </source>
</evidence>
<dbReference type="Gene3D" id="1.10.287.950">
    <property type="entry name" value="Methyl-accepting chemotaxis protein"/>
    <property type="match status" value="1"/>
</dbReference>
<feature type="domain" description="HAMP" evidence="10">
    <location>
        <begin position="300"/>
        <end position="353"/>
    </location>
</feature>
<dbReference type="GO" id="GO:0007165">
    <property type="term" value="P:signal transduction"/>
    <property type="evidence" value="ECO:0007669"/>
    <property type="project" value="UniProtKB-KW"/>
</dbReference>
<evidence type="ECO:0000259" key="9">
    <source>
        <dbReference type="PROSITE" id="PS50192"/>
    </source>
</evidence>
<dbReference type="PROSITE" id="PS50885">
    <property type="entry name" value="HAMP"/>
    <property type="match status" value="1"/>
</dbReference>
<evidence type="ECO:0000256" key="7">
    <source>
        <dbReference type="SAM" id="SignalP"/>
    </source>
</evidence>
<dbReference type="PROSITE" id="PS50111">
    <property type="entry name" value="CHEMOTAXIS_TRANSDUC_2"/>
    <property type="match status" value="1"/>
</dbReference>
<dbReference type="SUPFAM" id="SSF158472">
    <property type="entry name" value="HAMP domain-like"/>
    <property type="match status" value="1"/>
</dbReference>
<dbReference type="OrthoDB" id="1776073at2"/>
<dbReference type="Gene3D" id="6.10.340.10">
    <property type="match status" value="1"/>
</dbReference>